<keyword evidence="2" id="KW-0472">Membrane</keyword>
<dbReference type="EMBL" id="CAFBOK010000038">
    <property type="protein sequence ID" value="CAB4976903.1"/>
    <property type="molecule type" value="Genomic_DNA"/>
</dbReference>
<organism evidence="3">
    <name type="scientific">freshwater metagenome</name>
    <dbReference type="NCBI Taxonomy" id="449393"/>
    <lineage>
        <taxon>unclassified sequences</taxon>
        <taxon>metagenomes</taxon>
        <taxon>ecological metagenomes</taxon>
    </lineage>
</organism>
<feature type="transmembrane region" description="Helical" evidence="2">
    <location>
        <begin position="393"/>
        <end position="413"/>
    </location>
</feature>
<protein>
    <submittedName>
        <fullName evidence="3">Unannotated protein</fullName>
    </submittedName>
</protein>
<proteinExistence type="predicted"/>
<sequence>MLPFWFLILYLLAALGVAELGRTIAALTSRDPDTPRRSVTIATALIAAFLGITVLAMPLRAMPDTIALGPVKVDLGGVRADGRYHWMFLSTKESSFVPSWARWNFTGYEGKPAYPEYHDIVQTMDGLGQSNGCGRAMWEHEEQHDRYGTPMALMLLPFWTDGCIGSMEGLYFEASATTPFHFLNQDELSFGASNPQRDLPYVPGPPDQTQFNLGVEHLQMLGVKYYMAITEQMISYGQKNTSLKQVAVSGPWVVFEVADSPLIEPFDNNPAVLTGVAPKKWLGAVTPWYLDTTAWNVWPASGGPDSWQRIVQGETPTATPTTPVAVTNVATGIDTISFDVTRPGTPVLVKVSYFPNWEVSGAQGPWRVGPNLMVVMPTSNHVSMHFGMTTVDWSGWIITILGLVGLVLLWRAGPIAMPDAMPWRRPRPEATDESDADQGEQLETPILALGDALNASEPQSSEPQWE</sequence>
<keyword evidence="2" id="KW-1133">Transmembrane helix</keyword>
<feature type="compositionally biased region" description="Polar residues" evidence="1">
    <location>
        <begin position="456"/>
        <end position="466"/>
    </location>
</feature>
<feature type="compositionally biased region" description="Acidic residues" evidence="1">
    <location>
        <begin position="431"/>
        <end position="440"/>
    </location>
</feature>
<dbReference type="AlphaFoldDB" id="A0A6J7MEL1"/>
<evidence type="ECO:0000256" key="1">
    <source>
        <dbReference type="SAM" id="MobiDB-lite"/>
    </source>
</evidence>
<evidence type="ECO:0000313" key="3">
    <source>
        <dbReference type="EMBL" id="CAB4976903.1"/>
    </source>
</evidence>
<reference evidence="3" key="1">
    <citation type="submission" date="2020-05" db="EMBL/GenBank/DDBJ databases">
        <authorList>
            <person name="Chiriac C."/>
            <person name="Salcher M."/>
            <person name="Ghai R."/>
            <person name="Kavagutti S V."/>
        </authorList>
    </citation>
    <scope>NUCLEOTIDE SEQUENCE</scope>
</reference>
<gene>
    <name evidence="3" type="ORF">UFOPK3927_00473</name>
</gene>
<evidence type="ECO:0000256" key="2">
    <source>
        <dbReference type="SAM" id="Phobius"/>
    </source>
</evidence>
<name>A0A6J7MEL1_9ZZZZ</name>
<feature type="region of interest" description="Disordered" evidence="1">
    <location>
        <begin position="420"/>
        <end position="466"/>
    </location>
</feature>
<feature type="transmembrane region" description="Helical" evidence="2">
    <location>
        <begin position="39"/>
        <end position="59"/>
    </location>
</feature>
<keyword evidence="2" id="KW-0812">Transmembrane</keyword>
<accession>A0A6J7MEL1</accession>